<dbReference type="SUPFAM" id="SSF49452">
    <property type="entry name" value="Starch-binding domain-like"/>
    <property type="match status" value="1"/>
</dbReference>
<evidence type="ECO:0008006" key="4">
    <source>
        <dbReference type="Google" id="ProtNLM"/>
    </source>
</evidence>
<organism evidence="2 3">
    <name type="scientific">Parerythrobacter jejuensis</name>
    <dbReference type="NCBI Taxonomy" id="795812"/>
    <lineage>
        <taxon>Bacteria</taxon>
        <taxon>Pseudomonadati</taxon>
        <taxon>Pseudomonadota</taxon>
        <taxon>Alphaproteobacteria</taxon>
        <taxon>Sphingomonadales</taxon>
        <taxon>Erythrobacteraceae</taxon>
        <taxon>Parerythrobacter</taxon>
    </lineage>
</organism>
<feature type="chain" id="PRO_5032524894" description="DUF11 domain-containing protein" evidence="1">
    <location>
        <begin position="22"/>
        <end position="1689"/>
    </location>
</feature>
<dbReference type="InterPro" id="IPR013784">
    <property type="entry name" value="Carb-bd-like_fold"/>
</dbReference>
<sequence>MAAALLLALLPFVVSAEGANAQTIENTADATWVFQGKAASTTSNTVMFEVEAPPPEIRTFAPVPSGGREFIYSPPQCLGNQSVASGNTDTSSAPPITSNVAESTSVKAGQDVIFEVVAAGANKDPDAIDSLVAVIETTSGDREEIEIFETGPDTGVFVGQIASRRNPPAPVAGDCALSVDDGTSLSISVSMPGETVVLVQADVEVLADPFGVVFDSETGEPVDGAIVTLIDVATGQPARVFAEDGVTPWPSTVISGQPITDAAGNVYPMGPGEYWFPLTFLGTYRIQIDPPEPYTAPSVASREELARLFRPDGRPFIIEDASFGGTLALVDETPVQIDIPLDRPSLEISLTKDVSRQRAQPGDAVFYTVVARNADPSRIKRSVVLVDRPSRWLRLRPESIRLDGVAAPDAITIAPDGNRLEIQLGDMAGGTARRVTYAMVIRADAPPGQAINRAEATDSLGRTTIARASIDVERDNIAGRMTIIGRVTAGGCTIHQNRIGIPGVRVMLEDGSFAVTDADGRYHFEGVVPGTHVVQAARMTLPQGGKFVDCTRSTRSAGSASSHFVIGQGGSLAEVDFHAVLPPEALAALTQAAAKALETPVLGTGLLTVGEGDRPIVETGAAKPADTDWLALGDGPDGWLTPTVDHNPRAPAVRVAFRHRKGQTIKLYVDGKPVDPLAFDGTKSAPNGKFAVSLWRGVPLDDERTVLKAEIVNSMGGVNETLERVVYFTSKPSRVELVADQSVLVADGVTRPVVAIRVLDRNGRPVREGISGDFTLNEPFQSAAQIELQQLRQLTGIGSSSARWVIEGSDGIAKIELAPTMVSGSLRLDFRFDDNNIERRQMIETWVEPGDIEWTIVGLAEGSVGAKTVADNMERADSFDSDLGDKARVALYAKGRVLGKYLVTLAYDSAKQRDDQRVLGALDPDAYYTVFADASSRRFDAPSRDKLYVRIETSTFFAIYGDYQTGFDQTQLARYNRTATGVKAEARLGSVTARGFAAKIGTRFRRDEIQGNGLSGPYRLGSRDIVANSETVTIEVRDRFRSELIVSTRTLTRFIDYDIDVLSGTITFSQPITSRDFDFNPQFIVIDYEVDRLAGGEWNAGVRADWTDKTGAIRVGATAITDQGDGERTNIGAVDLRARIGETTEIRAELAVSERDGDTANGWLVEAQHQTGKLDVLAYARSLQQDYGVGQQSGAELGRRKFGVDARYEIDERFSVLASVWQDDSLADIGRRRAAQTQLAYRSNRTDMRLGLSHFNDRLADGTRNTSTLLEAGATQRLFDNKLELSASTSIALDNPESIDLPARHRFDARYAITQNVRLIGSYEIADGENIDARTLRGGIEVSPWQGARITSTLGQQDIGEFGNRSFAAFGLAQTLQVTPTLTLDATVDGSRTLGGAPSIRDIVNPAQPVASGGQLGQDGSVFEDFTAVTLGAAWRKDRWSATGRAEYRDGEFANRKGVTLGAIRQLGEGSVVGSGFTWTKADGQNGASTEIMDGSIAIAHRPDESEFAFLGKIEYRSDAVTNAVAGETGPAGRTALLVNGDAQSRRLIASLSTNWSPQGEDDDGLMTRRDEFGLFVGARYNFDRFEGFDLDGFTALAGLDARIGLGERFEIGGAATVRANLDDGTTSFAIGPQIGFVPADGVLLTVGYNITGFRDRDFSAARNTDKGVFASIRAKIDADTFSFLGLGR</sequence>
<dbReference type="Gene3D" id="2.60.40.10">
    <property type="entry name" value="Immunoglobulins"/>
    <property type="match status" value="1"/>
</dbReference>
<comment type="caution">
    <text evidence="2">The sequence shown here is derived from an EMBL/GenBank/DDBJ whole genome shotgun (WGS) entry which is preliminary data.</text>
</comment>
<proteinExistence type="predicted"/>
<dbReference type="GO" id="GO:0030246">
    <property type="term" value="F:carbohydrate binding"/>
    <property type="evidence" value="ECO:0007669"/>
    <property type="project" value="InterPro"/>
</dbReference>
<gene>
    <name evidence="2" type="ORF">GRI94_10150</name>
</gene>
<dbReference type="OrthoDB" id="9773411at2"/>
<accession>A0A845ATM4</accession>
<name>A0A845ATM4_9SPHN</name>
<keyword evidence="3" id="KW-1185">Reference proteome</keyword>
<evidence type="ECO:0000313" key="2">
    <source>
        <dbReference type="EMBL" id="MXP32181.1"/>
    </source>
</evidence>
<evidence type="ECO:0000313" key="3">
    <source>
        <dbReference type="Proteomes" id="UP000446786"/>
    </source>
</evidence>
<protein>
    <recommendedName>
        <fullName evidence="4">DUF11 domain-containing protein</fullName>
    </recommendedName>
</protein>
<dbReference type="Proteomes" id="UP000446786">
    <property type="component" value="Unassembled WGS sequence"/>
</dbReference>
<dbReference type="EMBL" id="WTYE01000001">
    <property type="protein sequence ID" value="MXP32181.1"/>
    <property type="molecule type" value="Genomic_DNA"/>
</dbReference>
<reference evidence="2 3" key="1">
    <citation type="submission" date="2019-12" db="EMBL/GenBank/DDBJ databases">
        <title>Genomic-based taxomic classification of the family Erythrobacteraceae.</title>
        <authorList>
            <person name="Xu L."/>
        </authorList>
    </citation>
    <scope>NUCLEOTIDE SEQUENCE [LARGE SCALE GENOMIC DNA]</scope>
    <source>
        <strain evidence="2 3">JCM 16677</strain>
    </source>
</reference>
<keyword evidence="1" id="KW-0732">Signal</keyword>
<feature type="signal peptide" evidence="1">
    <location>
        <begin position="1"/>
        <end position="21"/>
    </location>
</feature>
<evidence type="ECO:0000256" key="1">
    <source>
        <dbReference type="SAM" id="SignalP"/>
    </source>
</evidence>
<dbReference type="InterPro" id="IPR013783">
    <property type="entry name" value="Ig-like_fold"/>
</dbReference>